<dbReference type="EMBL" id="QTSX02004622">
    <property type="protein sequence ID" value="KAJ9063841.1"/>
    <property type="molecule type" value="Genomic_DNA"/>
</dbReference>
<dbReference type="Proteomes" id="UP001165960">
    <property type="component" value="Unassembled WGS sequence"/>
</dbReference>
<evidence type="ECO:0000313" key="2">
    <source>
        <dbReference type="Proteomes" id="UP001165960"/>
    </source>
</evidence>
<name>A0ACC2SN82_9FUNG</name>
<accession>A0ACC2SN82</accession>
<evidence type="ECO:0000313" key="1">
    <source>
        <dbReference type="EMBL" id="KAJ9063841.1"/>
    </source>
</evidence>
<feature type="non-terminal residue" evidence="1">
    <location>
        <position position="65"/>
    </location>
</feature>
<gene>
    <name evidence="1" type="ORF">DSO57_1036706</name>
</gene>
<reference evidence="1" key="1">
    <citation type="submission" date="2022-04" db="EMBL/GenBank/DDBJ databases">
        <title>Genome of the entomopathogenic fungus Entomophthora muscae.</title>
        <authorList>
            <person name="Elya C."/>
            <person name="Lovett B.R."/>
            <person name="Lee E."/>
            <person name="Macias A.M."/>
            <person name="Hajek A.E."/>
            <person name="De Bivort B.L."/>
            <person name="Kasson M.T."/>
            <person name="De Fine Licht H.H."/>
            <person name="Stajich J.E."/>
        </authorList>
    </citation>
    <scope>NUCLEOTIDE SEQUENCE</scope>
    <source>
        <strain evidence="1">Berkeley</strain>
    </source>
</reference>
<comment type="caution">
    <text evidence="1">The sequence shown here is derived from an EMBL/GenBank/DDBJ whole genome shotgun (WGS) entry which is preliminary data.</text>
</comment>
<sequence>MNALPELLVTEKHNTMLLSLTIATIATNKGISQKDALLLALSARALTTVTTAVPITSVPMCSAPL</sequence>
<proteinExistence type="predicted"/>
<keyword evidence="2" id="KW-1185">Reference proteome</keyword>
<protein>
    <submittedName>
        <fullName evidence="1">Uncharacterized protein</fullName>
    </submittedName>
</protein>
<organism evidence="1 2">
    <name type="scientific">Entomophthora muscae</name>
    <dbReference type="NCBI Taxonomy" id="34485"/>
    <lineage>
        <taxon>Eukaryota</taxon>
        <taxon>Fungi</taxon>
        <taxon>Fungi incertae sedis</taxon>
        <taxon>Zoopagomycota</taxon>
        <taxon>Entomophthoromycotina</taxon>
        <taxon>Entomophthoromycetes</taxon>
        <taxon>Entomophthorales</taxon>
        <taxon>Entomophthoraceae</taxon>
        <taxon>Entomophthora</taxon>
    </lineage>
</organism>